<dbReference type="PROSITE" id="PS00285">
    <property type="entry name" value="POTATO_INHIBITOR"/>
    <property type="match status" value="1"/>
</dbReference>
<keyword evidence="6" id="KW-1185">Reference proteome</keyword>
<evidence type="ECO:0000256" key="1">
    <source>
        <dbReference type="ARBA" id="ARBA00008210"/>
    </source>
</evidence>
<organism evidence="5 6">
    <name type="scientific">Centaurea solstitialis</name>
    <name type="common">yellow star-thistle</name>
    <dbReference type="NCBI Taxonomy" id="347529"/>
    <lineage>
        <taxon>Eukaryota</taxon>
        <taxon>Viridiplantae</taxon>
        <taxon>Streptophyta</taxon>
        <taxon>Embryophyta</taxon>
        <taxon>Tracheophyta</taxon>
        <taxon>Spermatophyta</taxon>
        <taxon>Magnoliopsida</taxon>
        <taxon>eudicotyledons</taxon>
        <taxon>Gunneridae</taxon>
        <taxon>Pentapetalae</taxon>
        <taxon>asterids</taxon>
        <taxon>campanulids</taxon>
        <taxon>Asterales</taxon>
        <taxon>Asteraceae</taxon>
        <taxon>Carduoideae</taxon>
        <taxon>Cardueae</taxon>
        <taxon>Centaureinae</taxon>
        <taxon>Centaurea</taxon>
    </lineage>
</organism>
<evidence type="ECO:0000313" key="6">
    <source>
        <dbReference type="Proteomes" id="UP001172457"/>
    </source>
</evidence>
<dbReference type="AlphaFoldDB" id="A0AA38WCR6"/>
<dbReference type="PRINTS" id="PR00292">
    <property type="entry name" value="POTATOINHBTR"/>
</dbReference>
<sequence>MSSDVAGGSSRMSSDVAEEGGRSEVVKSKRRWSLGESGKNSWPELVGWKGECAATKIEEENPQLNVIVLLEGTPVTKDLRCDRVRVWVDCHGIVIQPPTTG</sequence>
<comment type="similarity">
    <text evidence="1">Belongs to the protease inhibitor I13 (potato type I serine protease inhibitor) family.</text>
</comment>
<dbReference type="Proteomes" id="UP001172457">
    <property type="component" value="Chromosome 6"/>
</dbReference>
<feature type="region of interest" description="Disordered" evidence="4">
    <location>
        <begin position="1"/>
        <end position="36"/>
    </location>
</feature>
<evidence type="ECO:0000256" key="3">
    <source>
        <dbReference type="ARBA" id="ARBA00022900"/>
    </source>
</evidence>
<gene>
    <name evidence="5" type="ORF">OSB04_023283</name>
</gene>
<keyword evidence="3" id="KW-0722">Serine protease inhibitor</keyword>
<evidence type="ECO:0000256" key="2">
    <source>
        <dbReference type="ARBA" id="ARBA00022690"/>
    </source>
</evidence>
<protein>
    <submittedName>
        <fullName evidence="5">Uncharacterized protein</fullName>
    </submittedName>
</protein>
<dbReference type="Gene3D" id="3.30.10.10">
    <property type="entry name" value="Trypsin Inhibitor V, subunit A"/>
    <property type="match status" value="1"/>
</dbReference>
<dbReference type="GO" id="GO:0004867">
    <property type="term" value="F:serine-type endopeptidase inhibitor activity"/>
    <property type="evidence" value="ECO:0007669"/>
    <property type="project" value="UniProtKB-KW"/>
</dbReference>
<dbReference type="InterPro" id="IPR036354">
    <property type="entry name" value="Prot_inh_pot1_sf"/>
</dbReference>
<dbReference type="Pfam" id="PF00280">
    <property type="entry name" value="potato_inhibit"/>
    <property type="match status" value="1"/>
</dbReference>
<dbReference type="InterPro" id="IPR000864">
    <property type="entry name" value="Prot_inh_pot1"/>
</dbReference>
<comment type="caution">
    <text evidence="5">The sequence shown here is derived from an EMBL/GenBank/DDBJ whole genome shotgun (WGS) entry which is preliminary data.</text>
</comment>
<evidence type="ECO:0000313" key="5">
    <source>
        <dbReference type="EMBL" id="KAJ9543576.1"/>
    </source>
</evidence>
<dbReference type="PANTHER" id="PTHR33091">
    <property type="entry name" value="PROTEIN, PUTATIVE, EXPRESSED-RELATED"/>
    <property type="match status" value="1"/>
</dbReference>
<keyword evidence="2" id="KW-0646">Protease inhibitor</keyword>
<dbReference type="PANTHER" id="PTHR33091:SF83">
    <property type="entry name" value="SERINE PROTEASE INHIBITOR, POTATO INHIBITOR I-TYPE FAMILY PROTEIN-RELATED"/>
    <property type="match status" value="1"/>
</dbReference>
<dbReference type="GO" id="GO:0009611">
    <property type="term" value="P:response to wounding"/>
    <property type="evidence" value="ECO:0007669"/>
    <property type="project" value="InterPro"/>
</dbReference>
<evidence type="ECO:0000256" key="4">
    <source>
        <dbReference type="SAM" id="MobiDB-lite"/>
    </source>
</evidence>
<dbReference type="EMBL" id="JARYMX010000006">
    <property type="protein sequence ID" value="KAJ9543576.1"/>
    <property type="molecule type" value="Genomic_DNA"/>
</dbReference>
<proteinExistence type="inferred from homology"/>
<dbReference type="SUPFAM" id="SSF54654">
    <property type="entry name" value="CI-2 family of serine protease inhibitors"/>
    <property type="match status" value="1"/>
</dbReference>
<accession>A0AA38WCR6</accession>
<reference evidence="5" key="1">
    <citation type="submission" date="2023-03" db="EMBL/GenBank/DDBJ databases">
        <title>Chromosome-scale reference genome and RAD-based genetic map of yellow starthistle (Centaurea solstitialis) reveal putative structural variation and QTLs associated with invader traits.</title>
        <authorList>
            <person name="Reatini B."/>
            <person name="Cang F.A."/>
            <person name="Jiang Q."/>
            <person name="Mckibben M.T.W."/>
            <person name="Barker M.S."/>
            <person name="Rieseberg L.H."/>
            <person name="Dlugosch K.M."/>
        </authorList>
    </citation>
    <scope>NUCLEOTIDE SEQUENCE</scope>
    <source>
        <strain evidence="5">CAN-66</strain>
        <tissue evidence="5">Leaf</tissue>
    </source>
</reference>
<name>A0AA38WCR6_9ASTR</name>